<comment type="function">
    <text evidence="9">Converts cobyric acid to cobinamide by the addition of aminopropanol on the F carboxylic group.</text>
</comment>
<evidence type="ECO:0000313" key="10">
    <source>
        <dbReference type="EMBL" id="ATJ82047.1"/>
    </source>
</evidence>
<keyword evidence="6 9" id="KW-0812">Transmembrane</keyword>
<dbReference type="KEGG" id="hbe:BEI_1060"/>
<evidence type="ECO:0000256" key="8">
    <source>
        <dbReference type="ARBA" id="ARBA00023136"/>
    </source>
</evidence>
<comment type="subcellular location">
    <subcellularLocation>
        <location evidence="1 9">Cell membrane</location>
        <topology evidence="1 9">Multi-pass membrane protein</topology>
    </subcellularLocation>
</comment>
<evidence type="ECO:0000256" key="5">
    <source>
        <dbReference type="ARBA" id="ARBA00022573"/>
    </source>
</evidence>
<evidence type="ECO:0000256" key="6">
    <source>
        <dbReference type="ARBA" id="ARBA00022692"/>
    </source>
</evidence>
<dbReference type="NCBIfam" id="TIGR00380">
    <property type="entry name" value="cobal_cbiB"/>
    <property type="match status" value="1"/>
</dbReference>
<evidence type="ECO:0000313" key="11">
    <source>
        <dbReference type="Proteomes" id="UP000219993"/>
    </source>
</evidence>
<evidence type="ECO:0000256" key="4">
    <source>
        <dbReference type="ARBA" id="ARBA00022475"/>
    </source>
</evidence>
<comment type="pathway">
    <text evidence="2 9">Cofactor biosynthesis; adenosylcobalamin biosynthesis.</text>
</comment>
<sequence>MTFAPLSLELLGLVVGAVLIDLAIGDPPWLPHPVVGIGRVIARLERAWNRGPAAARRRRGLWLAALVVGGTWAIAWGLLAALARWSPWLAGVVELGLLATALATRGLAQAARAVGEPLRLRTLAEARRQLAMIVGRDTEHLDEAEVTRGTVETVAENTVDGITAPLCWALLGGAPLALAYKAVNTLDSMVGHRSPRYEDFGKASARLDDAANWLPARLTALAMGLAARAIPRSRVVGALAATRREAPCHPSPNAGWPEAMMANLLGVRLGGLNHYGGRPSPRPTLGRPLEPLAAGHIERAIRHMQAGWLGMLILLTSLVLIREWLT</sequence>
<dbReference type="AlphaFoldDB" id="A0A291P587"/>
<protein>
    <recommendedName>
        <fullName evidence="9">Cobalamin biosynthesis protein CobD</fullName>
    </recommendedName>
</protein>
<reference evidence="10 11" key="1">
    <citation type="journal article" date="2017" name="Sci. Rep.">
        <title>Revealing the Saline Adaptation Strategies of the Halophilic Bacterium Halomonas beimenensis through High-throughput Omics and Transposon Mutagenesis Approaches.</title>
        <authorList>
            <person name="Chen Y.H."/>
            <person name="Lin S.S."/>
            <person name="Shyu Y.T."/>
        </authorList>
    </citation>
    <scope>NUCLEOTIDE SEQUENCE [LARGE SCALE GENOMIC DNA]</scope>
    <source>
        <strain evidence="10 11">NTU-111</strain>
    </source>
</reference>
<evidence type="ECO:0000256" key="3">
    <source>
        <dbReference type="ARBA" id="ARBA00006263"/>
    </source>
</evidence>
<dbReference type="Pfam" id="PF03186">
    <property type="entry name" value="CobD_Cbib"/>
    <property type="match status" value="1"/>
</dbReference>
<feature type="transmembrane region" description="Helical" evidence="9">
    <location>
        <begin position="60"/>
        <end position="79"/>
    </location>
</feature>
<feature type="transmembrane region" description="Helical" evidence="9">
    <location>
        <begin position="306"/>
        <end position="325"/>
    </location>
</feature>
<dbReference type="Proteomes" id="UP000219993">
    <property type="component" value="Chromosome"/>
</dbReference>
<dbReference type="RefSeq" id="WP_097788531.1">
    <property type="nucleotide sequence ID" value="NZ_CP021435.1"/>
</dbReference>
<keyword evidence="7 9" id="KW-1133">Transmembrane helix</keyword>
<dbReference type="PANTHER" id="PTHR34308:SF1">
    <property type="entry name" value="COBALAMIN BIOSYNTHESIS PROTEIN CBIB"/>
    <property type="match status" value="1"/>
</dbReference>
<dbReference type="InterPro" id="IPR004485">
    <property type="entry name" value="Cobalamin_biosynth_CobD/CbiB"/>
</dbReference>
<evidence type="ECO:0000256" key="2">
    <source>
        <dbReference type="ARBA" id="ARBA00004953"/>
    </source>
</evidence>
<keyword evidence="8 9" id="KW-0472">Membrane</keyword>
<comment type="similarity">
    <text evidence="3 9">Belongs to the CobD/CbiB family.</text>
</comment>
<dbReference type="GO" id="GO:0048472">
    <property type="term" value="F:threonine-phosphate decarboxylase activity"/>
    <property type="evidence" value="ECO:0007669"/>
    <property type="project" value="InterPro"/>
</dbReference>
<dbReference type="OrthoDB" id="9811967at2"/>
<dbReference type="GO" id="GO:0009236">
    <property type="term" value="P:cobalamin biosynthetic process"/>
    <property type="evidence" value="ECO:0007669"/>
    <property type="project" value="UniProtKB-UniRule"/>
</dbReference>
<proteinExistence type="inferred from homology"/>
<comment type="caution">
    <text evidence="9">Lacks conserved residue(s) required for the propagation of feature annotation.</text>
</comment>
<dbReference type="UniPathway" id="UPA00148"/>
<dbReference type="EMBL" id="CP021435">
    <property type="protein sequence ID" value="ATJ82047.1"/>
    <property type="molecule type" value="Genomic_DNA"/>
</dbReference>
<keyword evidence="11" id="KW-1185">Reference proteome</keyword>
<evidence type="ECO:0000256" key="9">
    <source>
        <dbReference type="HAMAP-Rule" id="MF_00024"/>
    </source>
</evidence>
<evidence type="ECO:0000256" key="7">
    <source>
        <dbReference type="ARBA" id="ARBA00022989"/>
    </source>
</evidence>
<dbReference type="HAMAP" id="MF_00024">
    <property type="entry name" value="CobD_CbiB"/>
    <property type="match status" value="1"/>
</dbReference>
<accession>A0A291P587</accession>
<keyword evidence="5 9" id="KW-0169">Cobalamin biosynthesis</keyword>
<evidence type="ECO:0000256" key="1">
    <source>
        <dbReference type="ARBA" id="ARBA00004651"/>
    </source>
</evidence>
<dbReference type="GO" id="GO:0005886">
    <property type="term" value="C:plasma membrane"/>
    <property type="evidence" value="ECO:0007669"/>
    <property type="project" value="UniProtKB-SubCell"/>
</dbReference>
<keyword evidence="4 9" id="KW-1003">Cell membrane</keyword>
<dbReference type="PANTHER" id="PTHR34308">
    <property type="entry name" value="COBALAMIN BIOSYNTHESIS PROTEIN CBIB"/>
    <property type="match status" value="1"/>
</dbReference>
<name>A0A291P587_9GAMM</name>
<organism evidence="10 11">
    <name type="scientific">Halomonas beimenensis</name>
    <dbReference type="NCBI Taxonomy" id="475662"/>
    <lineage>
        <taxon>Bacteria</taxon>
        <taxon>Pseudomonadati</taxon>
        <taxon>Pseudomonadota</taxon>
        <taxon>Gammaproteobacteria</taxon>
        <taxon>Oceanospirillales</taxon>
        <taxon>Halomonadaceae</taxon>
        <taxon>Halomonas</taxon>
    </lineage>
</organism>
<gene>
    <name evidence="10" type="primary">cbiB</name>
    <name evidence="9" type="synonym">cobD</name>
    <name evidence="10" type="ORF">BEI_1060</name>
</gene>
<dbReference type="GO" id="GO:0015420">
    <property type="term" value="F:ABC-type vitamin B12 transporter activity"/>
    <property type="evidence" value="ECO:0007669"/>
    <property type="project" value="UniProtKB-UniRule"/>
</dbReference>